<dbReference type="CDD" id="cd03801">
    <property type="entry name" value="GT4_PimA-like"/>
    <property type="match status" value="1"/>
</dbReference>
<dbReference type="InterPro" id="IPR001296">
    <property type="entry name" value="Glyco_trans_1"/>
</dbReference>
<dbReference type="Gene3D" id="3.40.50.11090">
    <property type="match status" value="1"/>
</dbReference>
<accession>A0ABZ0PJX2</accession>
<keyword evidence="5" id="KW-1185">Reference proteome</keyword>
<dbReference type="EC" id="2.4.-.-" evidence="4"/>
<evidence type="ECO:0000313" key="5">
    <source>
        <dbReference type="Proteomes" id="UP001305521"/>
    </source>
</evidence>
<dbReference type="EMBL" id="CP137852">
    <property type="protein sequence ID" value="WPB85435.1"/>
    <property type="molecule type" value="Genomic_DNA"/>
</dbReference>
<dbReference type="GO" id="GO:0016757">
    <property type="term" value="F:glycosyltransferase activity"/>
    <property type="evidence" value="ECO:0007669"/>
    <property type="project" value="UniProtKB-KW"/>
</dbReference>
<dbReference type="PANTHER" id="PTHR12526">
    <property type="entry name" value="GLYCOSYLTRANSFERASE"/>
    <property type="match status" value="1"/>
</dbReference>
<dbReference type="Gene3D" id="3.40.50.2000">
    <property type="entry name" value="Glycogen Phosphorylase B"/>
    <property type="match status" value="1"/>
</dbReference>
<organism evidence="4 5">
    <name type="scientific">Sediminicoccus rosea</name>
    <dbReference type="NCBI Taxonomy" id="1225128"/>
    <lineage>
        <taxon>Bacteria</taxon>
        <taxon>Pseudomonadati</taxon>
        <taxon>Pseudomonadota</taxon>
        <taxon>Alphaproteobacteria</taxon>
        <taxon>Acetobacterales</taxon>
        <taxon>Roseomonadaceae</taxon>
        <taxon>Sediminicoccus</taxon>
    </lineage>
</organism>
<reference evidence="4 5" key="1">
    <citation type="submission" date="2023-11" db="EMBL/GenBank/DDBJ databases">
        <title>Arctic aerobic anoxygenic photoheterotroph Sediminicoccus rosea KRV36 adapts its photosynthesis to long days of polar summer.</title>
        <authorList>
            <person name="Tomasch J."/>
            <person name="Kopejtka K."/>
            <person name="Bily T."/>
            <person name="Gardiner A.T."/>
            <person name="Gardian Z."/>
            <person name="Shivaramu S."/>
            <person name="Koblizek M."/>
            <person name="Engelhardt F."/>
            <person name="Kaftan D."/>
        </authorList>
    </citation>
    <scope>NUCLEOTIDE SEQUENCE [LARGE SCALE GENOMIC DNA]</scope>
    <source>
        <strain evidence="4 5">R-30</strain>
    </source>
</reference>
<keyword evidence="2 4" id="KW-0808">Transferase</keyword>
<evidence type="ECO:0000256" key="1">
    <source>
        <dbReference type="ARBA" id="ARBA00022676"/>
    </source>
</evidence>
<proteinExistence type="predicted"/>
<evidence type="ECO:0000256" key="2">
    <source>
        <dbReference type="ARBA" id="ARBA00022679"/>
    </source>
</evidence>
<feature type="domain" description="Glycosyl transferase family 1" evidence="3">
    <location>
        <begin position="183"/>
        <end position="326"/>
    </location>
</feature>
<dbReference type="PANTHER" id="PTHR12526:SF510">
    <property type="entry name" value="D-INOSITOL 3-PHOSPHATE GLYCOSYLTRANSFERASE"/>
    <property type="match status" value="1"/>
</dbReference>
<name>A0ABZ0PJX2_9PROT</name>
<evidence type="ECO:0000313" key="4">
    <source>
        <dbReference type="EMBL" id="WPB85435.1"/>
    </source>
</evidence>
<dbReference type="Pfam" id="PF00534">
    <property type="entry name" value="Glycos_transf_1"/>
    <property type="match status" value="1"/>
</dbReference>
<sequence>MARVSFVLPVGGGGGGAHSVVQEVDAMRDLGVEARILVNQANAEYFRAAYDRFPWVAEGGMEAFDGNRHLASLLADSDVAVATTNTSAHAIADTHKSMRGLGFRHAYYVQDYEPLFYRAGSTEHALAVASYSVLRDCTYFSKTRWLAGMVEATHGHATALVVPSVDHGLYRPVRRAPGALRQVVAMVRPATPRRAPRRTLRMLARLAAGEFGPVALTAFGCTEEDLAAAGLALPDGVTLLGRLRQQEVAELLRATDVFLDLSDYQGFGRTAAEAMACGAVVLAPRLGGASDFITDGESGFLANTTDDAAVAETIRRMLSLSEAEQRRMRLAALEAVSGFTPVRAAISELRALGLG</sequence>
<keyword evidence="1 4" id="KW-0328">Glycosyltransferase</keyword>
<dbReference type="SUPFAM" id="SSF53756">
    <property type="entry name" value="UDP-Glycosyltransferase/glycogen phosphorylase"/>
    <property type="match status" value="1"/>
</dbReference>
<protein>
    <submittedName>
        <fullName evidence="4">Glycosyltransferase family 4 protein</fullName>
        <ecNumber evidence="4">2.4.-.-</ecNumber>
    </submittedName>
</protein>
<dbReference type="RefSeq" id="WP_318649404.1">
    <property type="nucleotide sequence ID" value="NZ_CP137852.1"/>
</dbReference>
<dbReference type="Proteomes" id="UP001305521">
    <property type="component" value="Chromosome"/>
</dbReference>
<gene>
    <name evidence="4" type="ORF">R9Z33_00850</name>
</gene>
<evidence type="ECO:0000259" key="3">
    <source>
        <dbReference type="Pfam" id="PF00534"/>
    </source>
</evidence>